<accession>A0A848G600</accession>
<evidence type="ECO:0000256" key="8">
    <source>
        <dbReference type="ARBA" id="ARBA00023004"/>
    </source>
</evidence>
<dbReference type="PANTHER" id="PTHR32552">
    <property type="entry name" value="FERRICHROME IRON RECEPTOR-RELATED"/>
    <property type="match status" value="1"/>
</dbReference>
<dbReference type="InterPro" id="IPR037066">
    <property type="entry name" value="Plug_dom_sf"/>
</dbReference>
<keyword evidence="13 14" id="KW-0998">Cell outer membrane</keyword>
<dbReference type="PROSITE" id="PS52016">
    <property type="entry name" value="TONB_DEPENDENT_REC_3"/>
    <property type="match status" value="1"/>
</dbReference>
<keyword evidence="6 14" id="KW-0812">Transmembrane</keyword>
<gene>
    <name evidence="19" type="ORF">HHL15_12920</name>
</gene>
<dbReference type="PANTHER" id="PTHR32552:SF68">
    <property type="entry name" value="FERRICHROME OUTER MEMBRANE TRANSPORTER_PHAGE RECEPTOR"/>
    <property type="match status" value="1"/>
</dbReference>
<feature type="domain" description="TonB-dependent receptor plug" evidence="18">
    <location>
        <begin position="57"/>
        <end position="164"/>
    </location>
</feature>
<evidence type="ECO:0000256" key="9">
    <source>
        <dbReference type="ARBA" id="ARBA00023065"/>
    </source>
</evidence>
<comment type="subcellular location">
    <subcellularLocation>
        <location evidence="1 14">Cell outer membrane</location>
        <topology evidence="1 14">Multi-pass membrane protein</topology>
    </subcellularLocation>
</comment>
<evidence type="ECO:0000313" key="19">
    <source>
        <dbReference type="EMBL" id="NML26650.1"/>
    </source>
</evidence>
<dbReference type="SUPFAM" id="SSF56935">
    <property type="entry name" value="Porins"/>
    <property type="match status" value="1"/>
</dbReference>
<keyword evidence="3 14" id="KW-0813">Transport</keyword>
<dbReference type="EMBL" id="JABBGA010000009">
    <property type="protein sequence ID" value="NML26650.1"/>
    <property type="molecule type" value="Genomic_DNA"/>
</dbReference>
<evidence type="ECO:0000256" key="11">
    <source>
        <dbReference type="ARBA" id="ARBA00023136"/>
    </source>
</evidence>
<dbReference type="CDD" id="cd01347">
    <property type="entry name" value="ligand_gated_channel"/>
    <property type="match status" value="1"/>
</dbReference>
<dbReference type="Gene3D" id="2.170.130.10">
    <property type="entry name" value="TonB-dependent receptor, plug domain"/>
    <property type="match status" value="1"/>
</dbReference>
<dbReference type="Gene3D" id="2.40.170.20">
    <property type="entry name" value="TonB-dependent receptor, beta-barrel domain"/>
    <property type="match status" value="1"/>
</dbReference>
<dbReference type="Pfam" id="PF07715">
    <property type="entry name" value="Plug"/>
    <property type="match status" value="1"/>
</dbReference>
<evidence type="ECO:0000256" key="12">
    <source>
        <dbReference type="ARBA" id="ARBA00023170"/>
    </source>
</evidence>
<evidence type="ECO:0000256" key="4">
    <source>
        <dbReference type="ARBA" id="ARBA00022452"/>
    </source>
</evidence>
<evidence type="ECO:0000256" key="10">
    <source>
        <dbReference type="ARBA" id="ARBA00023077"/>
    </source>
</evidence>
<dbReference type="Proteomes" id="UP000580043">
    <property type="component" value="Unassembled WGS sequence"/>
</dbReference>
<dbReference type="GO" id="GO:0009279">
    <property type="term" value="C:cell outer membrane"/>
    <property type="evidence" value="ECO:0007669"/>
    <property type="project" value="UniProtKB-SubCell"/>
</dbReference>
<evidence type="ECO:0000256" key="14">
    <source>
        <dbReference type="PROSITE-ProRule" id="PRU01360"/>
    </source>
</evidence>
<proteinExistence type="inferred from homology"/>
<keyword evidence="10 15" id="KW-0798">TonB box</keyword>
<reference evidence="19 20" key="1">
    <citation type="submission" date="2020-04" db="EMBL/GenBank/DDBJ databases">
        <title>Zoogloea sp. G-4-1-14 isolated from soil.</title>
        <authorList>
            <person name="Dahal R.H."/>
        </authorList>
    </citation>
    <scope>NUCLEOTIDE SEQUENCE [LARGE SCALE GENOMIC DNA]</scope>
    <source>
        <strain evidence="19 20">G-4-1-14</strain>
    </source>
</reference>
<evidence type="ECO:0000256" key="15">
    <source>
        <dbReference type="RuleBase" id="RU003357"/>
    </source>
</evidence>
<dbReference type="InterPro" id="IPR036942">
    <property type="entry name" value="Beta-barrel_TonB_sf"/>
</dbReference>
<evidence type="ECO:0000256" key="3">
    <source>
        <dbReference type="ARBA" id="ARBA00022448"/>
    </source>
</evidence>
<evidence type="ECO:0000256" key="6">
    <source>
        <dbReference type="ARBA" id="ARBA00022692"/>
    </source>
</evidence>
<evidence type="ECO:0000313" key="20">
    <source>
        <dbReference type="Proteomes" id="UP000580043"/>
    </source>
</evidence>
<keyword evidence="9" id="KW-0406">Ion transport</keyword>
<evidence type="ECO:0000256" key="5">
    <source>
        <dbReference type="ARBA" id="ARBA00022496"/>
    </source>
</evidence>
<evidence type="ECO:0000259" key="17">
    <source>
        <dbReference type="Pfam" id="PF00593"/>
    </source>
</evidence>
<dbReference type="InterPro" id="IPR039426">
    <property type="entry name" value="TonB-dep_rcpt-like"/>
</dbReference>
<dbReference type="InterPro" id="IPR012910">
    <property type="entry name" value="Plug_dom"/>
</dbReference>
<keyword evidence="7 16" id="KW-0732">Signal</keyword>
<keyword evidence="5" id="KW-0410">Iron transport</keyword>
<dbReference type="Pfam" id="PF00593">
    <property type="entry name" value="TonB_dep_Rec_b-barrel"/>
    <property type="match status" value="1"/>
</dbReference>
<sequence>MSVLRPIPLALAVALAGGLFSASGAMAADAAPGDSPVLTLGQVVVSGSAGGPLEAKRLLTSVDVLPTERIESQVVSNNWELFGQVPGVMLTQFGQGTTSGKFSLRAFNGEGEINAVKLLIDGVPSNSNDGNMPYIDLAPRLDIESIEVVRGTNDPRYGLHNIAGNANISTKSGGNYLLGRATVGSFATRELQAAAGIEKDGLAQNYAVSLNRTDGYRDHANAESGSFSGKWFVTPAGGNSRFGLIARHYTATADEAGYLTQAQVKANPDQSPAHNATDEDRRQVSQFALQGESELGERLFWTGQVYLNNLDDRRFVKFSAGAAQQERIVAETHTGASTTLTWRAGKTLFGDLAVMGGVDAEHQDNRSQRFTTVAQVRQSQTRNQQFDFNTAGAFVQAVVKPLPGLTLTPAFRIDRVDGSYTNQLNGRTYDVNDYGNIKQPKLSAVYAPSEAWSVYGNWGRSFQVGVGTASYKVNQNASLAPSINEGLEAGLKFRPLAWLDGRVAVWRQTASNEARRKLNDPANDAENIGQTRRQGIDLQINARPTASLGLWASTAIQRSKILQADSSSPASLGKEIDHVPQLLYAAGSDYQASEALRLSAWLNGQTSYYLERTNATGKFGGYTHVNLSGAYRLSPALSVELTLRNLFDRYSEYVWWDGAQSLHAPGAPRSVYGTLAVKF</sequence>
<name>A0A848G600_9RHOO</name>
<keyword evidence="8" id="KW-0408">Iron</keyword>
<organism evidence="19 20">
    <name type="scientific">Zoogloea dura</name>
    <dbReference type="NCBI Taxonomy" id="2728840"/>
    <lineage>
        <taxon>Bacteria</taxon>
        <taxon>Pseudomonadati</taxon>
        <taxon>Pseudomonadota</taxon>
        <taxon>Betaproteobacteria</taxon>
        <taxon>Rhodocyclales</taxon>
        <taxon>Zoogloeaceae</taxon>
        <taxon>Zoogloea</taxon>
    </lineage>
</organism>
<evidence type="ECO:0000256" key="7">
    <source>
        <dbReference type="ARBA" id="ARBA00022729"/>
    </source>
</evidence>
<evidence type="ECO:0000259" key="18">
    <source>
        <dbReference type="Pfam" id="PF07715"/>
    </source>
</evidence>
<protein>
    <submittedName>
        <fullName evidence="19">TonB-dependent receptor</fullName>
    </submittedName>
</protein>
<evidence type="ECO:0000256" key="2">
    <source>
        <dbReference type="ARBA" id="ARBA00009810"/>
    </source>
</evidence>
<dbReference type="RefSeq" id="WP_169146190.1">
    <property type="nucleotide sequence ID" value="NZ_JABBGA010000009.1"/>
</dbReference>
<feature type="signal peptide" evidence="16">
    <location>
        <begin position="1"/>
        <end position="27"/>
    </location>
</feature>
<keyword evidence="11 14" id="KW-0472">Membrane</keyword>
<dbReference type="InterPro" id="IPR000531">
    <property type="entry name" value="Beta-barrel_TonB"/>
</dbReference>
<evidence type="ECO:0000256" key="16">
    <source>
        <dbReference type="SAM" id="SignalP"/>
    </source>
</evidence>
<feature type="chain" id="PRO_5033029694" evidence="16">
    <location>
        <begin position="28"/>
        <end position="679"/>
    </location>
</feature>
<evidence type="ECO:0000256" key="1">
    <source>
        <dbReference type="ARBA" id="ARBA00004571"/>
    </source>
</evidence>
<dbReference type="GO" id="GO:0015344">
    <property type="term" value="F:siderophore uptake transmembrane transporter activity"/>
    <property type="evidence" value="ECO:0007669"/>
    <property type="project" value="TreeGrafter"/>
</dbReference>
<feature type="domain" description="TonB-dependent receptor-like beta-barrel" evidence="17">
    <location>
        <begin position="224"/>
        <end position="646"/>
    </location>
</feature>
<dbReference type="AlphaFoldDB" id="A0A848G600"/>
<keyword evidence="20" id="KW-1185">Reference proteome</keyword>
<comment type="similarity">
    <text evidence="2 14 15">Belongs to the TonB-dependent receptor family.</text>
</comment>
<evidence type="ECO:0000256" key="13">
    <source>
        <dbReference type="ARBA" id="ARBA00023237"/>
    </source>
</evidence>
<keyword evidence="12 19" id="KW-0675">Receptor</keyword>
<comment type="caution">
    <text evidence="19">The sequence shown here is derived from an EMBL/GenBank/DDBJ whole genome shotgun (WGS) entry which is preliminary data.</text>
</comment>
<keyword evidence="4 14" id="KW-1134">Transmembrane beta strand</keyword>